<dbReference type="AlphaFoldDB" id="A0A1W6B7Z0"/>
<proteinExistence type="predicted"/>
<evidence type="ECO:0000313" key="2">
    <source>
        <dbReference type="Proteomes" id="UP000192900"/>
    </source>
</evidence>
<dbReference type="Proteomes" id="UP000192900">
    <property type="component" value="Chromosome"/>
</dbReference>
<organism evidence="1 2">
    <name type="scientific">Pantoea alhagi</name>
    <dbReference type="NCBI Taxonomy" id="1891675"/>
    <lineage>
        <taxon>Bacteria</taxon>
        <taxon>Pseudomonadati</taxon>
        <taxon>Pseudomonadota</taxon>
        <taxon>Gammaproteobacteria</taxon>
        <taxon>Enterobacterales</taxon>
        <taxon>Erwiniaceae</taxon>
        <taxon>Pantoea</taxon>
    </lineage>
</organism>
<evidence type="ECO:0000313" key="1">
    <source>
        <dbReference type="EMBL" id="ARJ43164.1"/>
    </source>
</evidence>
<dbReference type="KEGG" id="palh:B1H58_14750"/>
<protein>
    <submittedName>
        <fullName evidence="1">Uncharacterized protein</fullName>
    </submittedName>
</protein>
<accession>A0A1W6B7Z0</accession>
<sequence length="59" mass="6770">MLQKLMKNCWRAWRKVQTSKLLQYLKVCSRLKSLSAPDCELTALKLFAGLISGQTKKTL</sequence>
<gene>
    <name evidence="1" type="ORF">B1H58_14750</name>
</gene>
<reference evidence="1 2" key="1">
    <citation type="submission" date="2017-02" db="EMBL/GenBank/DDBJ databases">
        <title>Complete genome sequence of the drought resistance-promoting endophyte Pantoea alhagi LTYR-11Z.</title>
        <authorList>
            <person name="Zhang L."/>
        </authorList>
    </citation>
    <scope>NUCLEOTIDE SEQUENCE [LARGE SCALE GENOMIC DNA]</scope>
    <source>
        <strain evidence="1 2">LTYR-11Z</strain>
    </source>
</reference>
<dbReference type="EMBL" id="CP019706">
    <property type="protein sequence ID" value="ARJ43164.1"/>
    <property type="molecule type" value="Genomic_DNA"/>
</dbReference>
<name>A0A1W6B7Z0_9GAMM</name>
<dbReference type="STRING" id="1891675.B1H58_14750"/>
<keyword evidence="2" id="KW-1185">Reference proteome</keyword>